<reference evidence="1" key="2">
    <citation type="journal article" date="2022" name="Microb. Genom.">
        <title>A chromosome-scale genome assembly of the tomato pathogen Cladosporium fulvum reveals a compartmentalized genome architecture and the presence of a dispensable chromosome.</title>
        <authorList>
            <person name="Zaccaron A.Z."/>
            <person name="Chen L.H."/>
            <person name="Samaras A."/>
            <person name="Stergiopoulos I."/>
        </authorList>
    </citation>
    <scope>NUCLEOTIDE SEQUENCE</scope>
    <source>
        <strain evidence="1">Race5_Kim</strain>
    </source>
</reference>
<dbReference type="PANTHER" id="PTHR14097:SF9">
    <property type="entry name" value="EPIMERASE, PUTATIVE (AFU_ORTHOLOGUE AFUA_8G07320)-RELATED"/>
    <property type="match status" value="1"/>
</dbReference>
<dbReference type="KEGG" id="ffu:CLAFUR5_06968"/>
<reference evidence="1" key="1">
    <citation type="submission" date="2021-12" db="EMBL/GenBank/DDBJ databases">
        <authorList>
            <person name="Zaccaron A."/>
            <person name="Stergiopoulos I."/>
        </authorList>
    </citation>
    <scope>NUCLEOTIDE SEQUENCE</scope>
    <source>
        <strain evidence="1">Race5_Kim</strain>
    </source>
</reference>
<organism evidence="1 2">
    <name type="scientific">Passalora fulva</name>
    <name type="common">Tomato leaf mold</name>
    <name type="synonym">Cladosporium fulvum</name>
    <dbReference type="NCBI Taxonomy" id="5499"/>
    <lineage>
        <taxon>Eukaryota</taxon>
        <taxon>Fungi</taxon>
        <taxon>Dikarya</taxon>
        <taxon>Ascomycota</taxon>
        <taxon>Pezizomycotina</taxon>
        <taxon>Dothideomycetes</taxon>
        <taxon>Dothideomycetidae</taxon>
        <taxon>Mycosphaerellales</taxon>
        <taxon>Mycosphaerellaceae</taxon>
        <taxon>Fulvia</taxon>
    </lineage>
</organism>
<dbReference type="GeneID" id="71986846"/>
<gene>
    <name evidence="1" type="ORF">CLAFUR5_06968</name>
</gene>
<accession>A0A9Q8PAA1</accession>
<dbReference type="EMBL" id="CP090168">
    <property type="protein sequence ID" value="UJO18785.1"/>
    <property type="molecule type" value="Genomic_DNA"/>
</dbReference>
<dbReference type="AlphaFoldDB" id="A0A9Q8PAA1"/>
<proteinExistence type="predicted"/>
<dbReference type="SUPFAM" id="SSF51735">
    <property type="entry name" value="NAD(P)-binding Rossmann-fold domains"/>
    <property type="match status" value="1"/>
</dbReference>
<evidence type="ECO:0000313" key="1">
    <source>
        <dbReference type="EMBL" id="UJO18785.1"/>
    </source>
</evidence>
<evidence type="ECO:0008006" key="3">
    <source>
        <dbReference type="Google" id="ProtNLM"/>
    </source>
</evidence>
<dbReference type="OrthoDB" id="3535423at2759"/>
<dbReference type="InterPro" id="IPR036291">
    <property type="entry name" value="NAD(P)-bd_dom_sf"/>
</dbReference>
<dbReference type="Gene3D" id="3.40.50.720">
    <property type="entry name" value="NAD(P)-binding Rossmann-like Domain"/>
    <property type="match status" value="1"/>
</dbReference>
<protein>
    <recommendedName>
        <fullName evidence="3">NAD(P)-binding domain-containing protein</fullName>
    </recommendedName>
</protein>
<dbReference type="RefSeq" id="XP_047763151.1">
    <property type="nucleotide sequence ID" value="XM_047906116.1"/>
</dbReference>
<name>A0A9Q8PAA1_PASFU</name>
<dbReference type="Proteomes" id="UP000756132">
    <property type="component" value="Chromosome 6"/>
</dbReference>
<keyword evidence="2" id="KW-1185">Reference proteome</keyword>
<dbReference type="OMA" id="ETWILRP"/>
<evidence type="ECO:0000313" key="2">
    <source>
        <dbReference type="Proteomes" id="UP000756132"/>
    </source>
</evidence>
<dbReference type="PANTHER" id="PTHR14097">
    <property type="entry name" value="OXIDOREDUCTASE HTATIP2"/>
    <property type="match status" value="1"/>
</dbReference>
<sequence>MKLVLTGCTGFVGTEILTQCIAHNYISHVYVLTRRPLNAQFSHKKVTQIHHEDFEAYPDDLLNRLKDEGVEACIWAIGGKANQFKNLDEARKVGVNYPAQAAEVFAKRLATALKPYPGYPKNPPKPGEGRFPFRFIFISGWGACQDQFKKLWFMNDTRKIKGAAEKALLGVPANAEEIDGHKCFETIVLRPGGVLAGGNDDMMTVITEGMIPSIAVGRLAKTAIKCAFDGGVEGQTILENKDCLGEGWAEVNALRM</sequence>